<dbReference type="EMBL" id="CM002292">
    <property type="protein sequence ID" value="ESW21983.1"/>
    <property type="molecule type" value="Genomic_DNA"/>
</dbReference>
<dbReference type="Gramene" id="ESW21983">
    <property type="protein sequence ID" value="ESW21983"/>
    <property type="gene ID" value="PHAVU_005G116500g"/>
</dbReference>
<accession>V7BY44</accession>
<evidence type="ECO:0000256" key="10">
    <source>
        <dbReference type="PIRSR" id="PIRSR605150-3"/>
    </source>
</evidence>
<dbReference type="InterPro" id="IPR029044">
    <property type="entry name" value="Nucleotide-diphossugar_trans"/>
</dbReference>
<keyword evidence="2" id="KW-0328">Glycosyltransferase</keyword>
<name>V7BY44_PHAVU</name>
<keyword evidence="3" id="KW-0808">Transferase</keyword>
<feature type="transmembrane region" description="Helical" evidence="11">
    <location>
        <begin position="1323"/>
        <end position="1340"/>
    </location>
</feature>
<evidence type="ECO:0000256" key="3">
    <source>
        <dbReference type="ARBA" id="ARBA00022679"/>
    </source>
</evidence>
<evidence type="ECO:0000256" key="2">
    <source>
        <dbReference type="ARBA" id="ARBA00022676"/>
    </source>
</evidence>
<dbReference type="GO" id="GO:0016020">
    <property type="term" value="C:membrane"/>
    <property type="evidence" value="ECO:0007669"/>
    <property type="project" value="InterPro"/>
</dbReference>
<dbReference type="PANTHER" id="PTHR13301">
    <property type="entry name" value="X-BOX TRANSCRIPTION FACTOR-RELATED"/>
    <property type="match status" value="1"/>
</dbReference>
<evidence type="ECO:0000313" key="13">
    <source>
        <dbReference type="Proteomes" id="UP000000226"/>
    </source>
</evidence>
<dbReference type="OMA" id="SFMEYAE"/>
<feature type="transmembrane region" description="Helical" evidence="11">
    <location>
        <begin position="969"/>
        <end position="990"/>
    </location>
</feature>
<evidence type="ECO:0000256" key="7">
    <source>
        <dbReference type="ARBA" id="ARBA00023316"/>
    </source>
</evidence>
<gene>
    <name evidence="12" type="ORF">PHAVU_005G116500g</name>
</gene>
<feature type="transmembrane region" description="Helical" evidence="11">
    <location>
        <begin position="618"/>
        <end position="638"/>
    </location>
</feature>
<dbReference type="InterPro" id="IPR005150">
    <property type="entry name" value="Cellulose_synth"/>
</dbReference>
<feature type="transmembrane region" description="Helical" evidence="11">
    <location>
        <begin position="556"/>
        <end position="577"/>
    </location>
</feature>
<feature type="binding site" evidence="9">
    <location>
        <position position="735"/>
    </location>
    <ligand>
        <name>UDP-alpha-D-glucose</name>
        <dbReference type="ChEBI" id="CHEBI:58885"/>
    </ligand>
</feature>
<feature type="transmembrane region" description="Helical" evidence="11">
    <location>
        <begin position="1352"/>
        <end position="1371"/>
    </location>
</feature>
<sequence>MFVKPLFLSQEQSFNVLNSVGIKTGRDRGDERIILLRKTIQDGFKMIFYGNLRANSRKRIDNPLDVKKINADRPIPLRGFQLVLSLRTRARKEYESLCSKIMNAAQNSIPLIGEFAIFSNTQLRNHPTIIKVICENKGLSDELPHLVYVSREKKKQHPHHYKAGAMNVLTRVSGVMTNAPFILNVDCDMYVHNPKIVLHALCILPDSKGEKEVAFSQCIQQFYDALKDDPFGNQLVATFFYLGGGLAGLQGIFYIGTNCLHRRKVIYGLSPDHHIQNGKKDHDITNGKFSKKKRIFGSSKGFVGSTTDALEGKTLASNNNIWKYVEAAKEVVSCEYEYDTAWGKEVGWMYGTTSEDALTGLKIHTKGWRFEVCSPDLIAFMGCSPKDIITVMVQQRRWVSGLLEILLSNHCPIFGTLFGKLQFRQCLGYLWVTTWGLRCVPEICYSLLPAYCIINNSTFLPKDLGQWIPTTLFVIYNISTFVEYLGTGLSIRTWWNSQRMARITTTNAWFFGLLSIVLKLLRISDIVFEITRKEQSSSNESAKENNGRFIFNESPIFIPGTTILLIQLIALVTKLLGWQPRVRNGHGSGIGEVLCCSYLVVCYSPFFKGLFGKGKYGIPLSTICKSMVLAFLFNLPLYDKFWVKHTFSRTMDSLTLLLLLLLLGYRIFCHDSYTFPCFVAVICESWFTCFWIFIISTKWSPAFTKTHIDRLLLRVPEAELPAVDLFVTTADPVLEPPIITINTVLSLLALDYPANKLACYVSDDGCSPLNFYALLEASKFAKLWVPFCKNYNIQLRVPFRYFSHNTNPPNTEHSQQFIQDWLRLKKEYESLCSKIMNAATNSIPLIGEFAIFSNTQLRNHPTIIKVICENKGLSDELPHLVYVSREKKKQHPHHYKAGAMNVLTRVSGVMTNAPFILNVDCDMYVHNPKIVLHALCILLDSKGEKEVAFSQCIQQFYDALKDDPFGNQLVATFLYLGGGLAGLQGIFYIGTNCLHRRKVIYGLSPDHHIQNGKKDHDITNGKFSEKKRIFGSSKGFVESATDALEGKTLASNNNIWKYVEAAKEVASCEYEYDTAWGKEVGWMYGSTSEDALTGLKIHTKGWRSEVCSPDLIAFMGCSPQDIITVMVQQRRWVSGLLEILLSNHCPIFGTLFGKLQFRQCLGYLWVTTWGLRSVPEICYSLLPAYCIINNSTFLPKELGQGIPTTLFVIYNISTVVEYLGTGLSIRTWWNSQRMARITTTNAWFSGFLSIVLKLLRISDTVFEITKKEQSSSNESAKENNGRFIFNESPIFIPGTTILLIQLIALVTKLLGWQPRVRNGHGSGIEEMLCCSYLVVCYWPFFKGLFGKGKYGIPLSTICKSMVLAFLFVYFGKAY</sequence>
<comment type="subcellular location">
    <subcellularLocation>
        <location evidence="1">Endomembrane system</location>
        <topology evidence="1">Multi-pass membrane protein</topology>
    </subcellularLocation>
</comment>
<dbReference type="GO" id="GO:0071555">
    <property type="term" value="P:cell wall organization"/>
    <property type="evidence" value="ECO:0007669"/>
    <property type="project" value="UniProtKB-KW"/>
</dbReference>
<evidence type="ECO:0000256" key="6">
    <source>
        <dbReference type="ARBA" id="ARBA00023136"/>
    </source>
</evidence>
<evidence type="ECO:0000256" key="11">
    <source>
        <dbReference type="SAM" id="Phobius"/>
    </source>
</evidence>
<dbReference type="SUPFAM" id="SSF53448">
    <property type="entry name" value="Nucleotide-diphospho-sugar transferases"/>
    <property type="match status" value="1"/>
</dbReference>
<reference evidence="13" key="1">
    <citation type="journal article" date="2014" name="Nat. Genet.">
        <title>A reference genome for common bean and genome-wide analysis of dual domestications.</title>
        <authorList>
            <person name="Schmutz J."/>
            <person name="McClean P.E."/>
            <person name="Mamidi S."/>
            <person name="Wu G.A."/>
            <person name="Cannon S.B."/>
            <person name="Grimwood J."/>
            <person name="Jenkins J."/>
            <person name="Shu S."/>
            <person name="Song Q."/>
            <person name="Chavarro C."/>
            <person name="Torres-Torres M."/>
            <person name="Geffroy V."/>
            <person name="Moghaddam S.M."/>
            <person name="Gao D."/>
            <person name="Abernathy B."/>
            <person name="Barry K."/>
            <person name="Blair M."/>
            <person name="Brick M.A."/>
            <person name="Chovatia M."/>
            <person name="Gepts P."/>
            <person name="Goodstein D.M."/>
            <person name="Gonzales M."/>
            <person name="Hellsten U."/>
            <person name="Hyten D.L."/>
            <person name="Jia G."/>
            <person name="Kelly J.D."/>
            <person name="Kudrna D."/>
            <person name="Lee R."/>
            <person name="Richard M.M."/>
            <person name="Miklas P.N."/>
            <person name="Osorno J.M."/>
            <person name="Rodrigues J."/>
            <person name="Thareau V."/>
            <person name="Urrea C.A."/>
            <person name="Wang M."/>
            <person name="Yu Y."/>
            <person name="Zhang M."/>
            <person name="Wing R.A."/>
            <person name="Cregan P.B."/>
            <person name="Rokhsar D.S."/>
            <person name="Jackson S.A."/>
        </authorList>
    </citation>
    <scope>NUCLEOTIDE SEQUENCE [LARGE SCALE GENOMIC DNA]</scope>
    <source>
        <strain evidence="13">cv. G19833</strain>
    </source>
</reference>
<dbReference type="Proteomes" id="UP000000226">
    <property type="component" value="Chromosome 5"/>
</dbReference>
<feature type="binding site" evidence="9">
    <location>
        <position position="764"/>
    </location>
    <ligand>
        <name>UDP-alpha-D-glucose</name>
        <dbReference type="ChEBI" id="CHEBI:58885"/>
    </ligand>
</feature>
<feature type="transmembrane region" description="Helical" evidence="11">
    <location>
        <begin position="467"/>
        <end position="487"/>
    </location>
</feature>
<feature type="transmembrane region" description="Helical" evidence="11">
    <location>
        <begin position="650"/>
        <end position="667"/>
    </location>
</feature>
<dbReference type="Pfam" id="PF03552">
    <property type="entry name" value="Cellulose_synt"/>
    <property type="match status" value="3"/>
</dbReference>
<keyword evidence="4 11" id="KW-0812">Transmembrane</keyword>
<keyword evidence="7" id="KW-0961">Cell wall biogenesis/degradation</keyword>
<dbReference type="OrthoDB" id="72851at2759"/>
<feature type="transmembrane region" description="Helical" evidence="11">
    <location>
        <begin position="589"/>
        <end position="606"/>
    </location>
</feature>
<organism evidence="12 13">
    <name type="scientific">Phaseolus vulgaris</name>
    <name type="common">Kidney bean</name>
    <name type="synonym">French bean</name>
    <dbReference type="NCBI Taxonomy" id="3885"/>
    <lineage>
        <taxon>Eukaryota</taxon>
        <taxon>Viridiplantae</taxon>
        <taxon>Streptophyta</taxon>
        <taxon>Embryophyta</taxon>
        <taxon>Tracheophyta</taxon>
        <taxon>Spermatophyta</taxon>
        <taxon>Magnoliopsida</taxon>
        <taxon>eudicotyledons</taxon>
        <taxon>Gunneridae</taxon>
        <taxon>Pentapetalae</taxon>
        <taxon>rosids</taxon>
        <taxon>fabids</taxon>
        <taxon>Fabales</taxon>
        <taxon>Fabaceae</taxon>
        <taxon>Papilionoideae</taxon>
        <taxon>50 kb inversion clade</taxon>
        <taxon>NPAAA clade</taxon>
        <taxon>indigoferoid/millettioid clade</taxon>
        <taxon>Phaseoleae</taxon>
        <taxon>Phaseolus</taxon>
    </lineage>
</organism>
<feature type="transmembrane region" description="Helical" evidence="11">
    <location>
        <begin position="673"/>
        <end position="695"/>
    </location>
</feature>
<evidence type="ECO:0008006" key="14">
    <source>
        <dbReference type="Google" id="ProtNLM"/>
    </source>
</evidence>
<dbReference type="GO" id="GO:0016760">
    <property type="term" value="F:cellulose synthase (UDP-forming) activity"/>
    <property type="evidence" value="ECO:0007669"/>
    <property type="project" value="InterPro"/>
</dbReference>
<feature type="active site" evidence="8">
    <location>
        <position position="764"/>
    </location>
</feature>
<evidence type="ECO:0000256" key="5">
    <source>
        <dbReference type="ARBA" id="ARBA00022989"/>
    </source>
</evidence>
<dbReference type="FunFam" id="3.90.550.10:FF:000145">
    <property type="entry name" value="Cellulose synthase-like protein H1"/>
    <property type="match status" value="1"/>
</dbReference>
<feature type="transmembrane region" description="Helical" evidence="11">
    <location>
        <begin position="1290"/>
        <end position="1311"/>
    </location>
</feature>
<protein>
    <recommendedName>
        <fullName evidence="14">Cellulose synthase (UDP-forming)</fullName>
    </recommendedName>
</protein>
<feature type="active site" evidence="8">
    <location>
        <position position="1090"/>
    </location>
</feature>
<keyword evidence="6 11" id="KW-0472">Membrane</keyword>
<evidence type="ECO:0000256" key="1">
    <source>
        <dbReference type="ARBA" id="ARBA00004127"/>
    </source>
</evidence>
<keyword evidence="13" id="KW-1185">Reference proteome</keyword>
<dbReference type="Gene3D" id="3.90.550.10">
    <property type="entry name" value="Spore Coat Polysaccharide Biosynthesis Protein SpsA, Chain A"/>
    <property type="match status" value="2"/>
</dbReference>
<feature type="binding site" evidence="10">
    <location>
        <position position="920"/>
    </location>
    <ligand>
        <name>Mn(2+)</name>
        <dbReference type="ChEBI" id="CHEBI:29035"/>
    </ligand>
</feature>
<evidence type="ECO:0000313" key="12">
    <source>
        <dbReference type="EMBL" id="ESW21983.1"/>
    </source>
</evidence>
<evidence type="ECO:0000256" key="8">
    <source>
        <dbReference type="PIRSR" id="PIRSR605150-1"/>
    </source>
</evidence>
<dbReference type="GO" id="GO:0030244">
    <property type="term" value="P:cellulose biosynthetic process"/>
    <property type="evidence" value="ECO:0007669"/>
    <property type="project" value="InterPro"/>
</dbReference>
<feature type="binding site" evidence="10">
    <location>
        <position position="896"/>
    </location>
    <ligand>
        <name>Mn(2+)</name>
        <dbReference type="ChEBI" id="CHEBI:29035"/>
    </ligand>
</feature>
<feature type="transmembrane region" description="Helical" evidence="11">
    <location>
        <begin position="508"/>
        <end position="528"/>
    </location>
</feature>
<evidence type="ECO:0000256" key="4">
    <source>
        <dbReference type="ARBA" id="ARBA00022692"/>
    </source>
</evidence>
<dbReference type="GO" id="GO:0012505">
    <property type="term" value="C:endomembrane system"/>
    <property type="evidence" value="ECO:0007669"/>
    <property type="project" value="UniProtKB-SubCell"/>
</dbReference>
<keyword evidence="5 11" id="KW-1133">Transmembrane helix</keyword>
<proteinExistence type="predicted"/>
<dbReference type="eggNOG" id="ENOG502QTT0">
    <property type="taxonomic scope" value="Eukaryota"/>
</dbReference>
<evidence type="ECO:0000256" key="9">
    <source>
        <dbReference type="PIRSR" id="PIRSR605150-2"/>
    </source>
</evidence>